<feature type="region of interest" description="Disordered" evidence="1">
    <location>
        <begin position="50"/>
        <end position="70"/>
    </location>
</feature>
<gene>
    <name evidence="2" type="ORF">EUGRSUZ_G01031</name>
</gene>
<accession>A0A059BAZ5</accession>
<feature type="compositionally biased region" description="Basic and acidic residues" evidence="1">
    <location>
        <begin position="50"/>
        <end position="63"/>
    </location>
</feature>
<dbReference type="EMBL" id="KK198759">
    <property type="protein sequence ID" value="KCW63386.1"/>
    <property type="molecule type" value="Genomic_DNA"/>
</dbReference>
<evidence type="ECO:0000313" key="2">
    <source>
        <dbReference type="EMBL" id="KCW63387.1"/>
    </source>
</evidence>
<dbReference type="GO" id="GO:0006362">
    <property type="term" value="P:transcription elongation by RNA polymerase I"/>
    <property type="evidence" value="ECO:0000318"/>
    <property type="project" value="GO_Central"/>
</dbReference>
<dbReference type="eggNOG" id="KOG3438">
    <property type="taxonomic scope" value="Eukaryota"/>
</dbReference>
<name>A0A059BAZ5_EUCGR</name>
<dbReference type="STRING" id="71139.A0A059BAZ5"/>
<dbReference type="AlphaFoldDB" id="A0A059BAZ5"/>
<reference evidence="2" key="1">
    <citation type="submission" date="2013-07" db="EMBL/GenBank/DDBJ databases">
        <title>The genome of Eucalyptus grandis.</title>
        <authorList>
            <person name="Schmutz J."/>
            <person name="Hayes R."/>
            <person name="Myburg A."/>
            <person name="Tuskan G."/>
            <person name="Grattapaglia D."/>
            <person name="Rokhsar D.S."/>
        </authorList>
    </citation>
    <scope>NUCLEOTIDE SEQUENCE</scope>
    <source>
        <tissue evidence="2">Leaf extractions</tissue>
    </source>
</reference>
<sequence length="70" mass="8319">MSRVAFHVFYSVRIFYLVFLRKVARDVLKDACQRLMLRCQHIRGTFDKAVDDFRTKNPPDDHPSQNMDSD</sequence>
<proteinExistence type="predicted"/>
<dbReference type="Gramene" id="KCW63386">
    <property type="protein sequence ID" value="KCW63386"/>
    <property type="gene ID" value="EUGRSUZ_G01031"/>
</dbReference>
<protein>
    <submittedName>
        <fullName evidence="2">Uncharacterized protein</fullName>
    </submittedName>
</protein>
<organism evidence="2">
    <name type="scientific">Eucalyptus grandis</name>
    <name type="common">Flooded gum</name>
    <dbReference type="NCBI Taxonomy" id="71139"/>
    <lineage>
        <taxon>Eukaryota</taxon>
        <taxon>Viridiplantae</taxon>
        <taxon>Streptophyta</taxon>
        <taxon>Embryophyta</taxon>
        <taxon>Tracheophyta</taxon>
        <taxon>Spermatophyta</taxon>
        <taxon>Magnoliopsida</taxon>
        <taxon>eudicotyledons</taxon>
        <taxon>Gunneridae</taxon>
        <taxon>Pentapetalae</taxon>
        <taxon>rosids</taxon>
        <taxon>malvids</taxon>
        <taxon>Myrtales</taxon>
        <taxon>Myrtaceae</taxon>
        <taxon>Myrtoideae</taxon>
        <taxon>Eucalypteae</taxon>
        <taxon>Eucalyptus</taxon>
    </lineage>
</organism>
<dbReference type="FunCoup" id="A0A059BAZ5">
    <property type="interactions" value="170"/>
</dbReference>
<dbReference type="Gramene" id="KCW63387">
    <property type="protein sequence ID" value="KCW63387"/>
    <property type="gene ID" value="EUGRSUZ_G01031"/>
</dbReference>
<evidence type="ECO:0000256" key="1">
    <source>
        <dbReference type="SAM" id="MobiDB-lite"/>
    </source>
</evidence>
<dbReference type="GO" id="GO:0005666">
    <property type="term" value="C:RNA polymerase III complex"/>
    <property type="evidence" value="ECO:0000318"/>
    <property type="project" value="GO_Central"/>
</dbReference>
<dbReference type="GO" id="GO:0005736">
    <property type="term" value="C:RNA polymerase I complex"/>
    <property type="evidence" value="ECO:0000318"/>
    <property type="project" value="GO_Central"/>
</dbReference>
<dbReference type="GO" id="GO:0006383">
    <property type="term" value="P:transcription by RNA polymerase III"/>
    <property type="evidence" value="ECO:0000318"/>
    <property type="project" value="GO_Central"/>
</dbReference>
<dbReference type="EMBL" id="KK198759">
    <property type="protein sequence ID" value="KCW63387.1"/>
    <property type="molecule type" value="Genomic_DNA"/>
</dbReference>